<feature type="compositionally biased region" description="Basic and acidic residues" evidence="1">
    <location>
        <begin position="222"/>
        <end position="232"/>
    </location>
</feature>
<sequence length="295" mass="31797">MSRDEPGGGPESRRASDPGSGDRRPRARGGRRSFLRRLAGAGGAGLLGSTAGCLGAGVVRTKTGGGSETALDLAGSDHRNRLDADEYGEYAARMQVEYGEGVLPWATLDEFVSSTDAGVDTEYAGAWAQQRVYHTETPYAVADSLAVAHRVETGTAEDARSGEGVRYRIRLWRAGRLTERAYAVDPWGLYRTRTAFTWFGHRVAVPSGAALVAVGSGWGGPRRPDGGDRRGGDAGSFTARAEDGEYELRWDSFHDGVVALVGTCDVWYPDPKRSRRRELPLDWSTEAGVGIRTPY</sequence>
<accession>A0ABD5PG44</accession>
<feature type="compositionally biased region" description="Basic and acidic residues" evidence="1">
    <location>
        <begin position="1"/>
        <end position="24"/>
    </location>
</feature>
<protein>
    <recommendedName>
        <fullName evidence="4">Tat pathway signal sequence domain protein</fullName>
    </recommendedName>
</protein>
<dbReference type="Proteomes" id="UP001595921">
    <property type="component" value="Unassembled WGS sequence"/>
</dbReference>
<proteinExistence type="predicted"/>
<organism evidence="2 3">
    <name type="scientific">Halobium salinum</name>
    <dbReference type="NCBI Taxonomy" id="1364940"/>
    <lineage>
        <taxon>Archaea</taxon>
        <taxon>Methanobacteriati</taxon>
        <taxon>Methanobacteriota</taxon>
        <taxon>Stenosarchaea group</taxon>
        <taxon>Halobacteria</taxon>
        <taxon>Halobacteriales</taxon>
        <taxon>Haloferacaceae</taxon>
        <taxon>Halobium</taxon>
    </lineage>
</organism>
<evidence type="ECO:0000313" key="2">
    <source>
        <dbReference type="EMBL" id="MFC4359743.1"/>
    </source>
</evidence>
<keyword evidence="3" id="KW-1185">Reference proteome</keyword>
<evidence type="ECO:0000256" key="1">
    <source>
        <dbReference type="SAM" id="MobiDB-lite"/>
    </source>
</evidence>
<dbReference type="PROSITE" id="PS51318">
    <property type="entry name" value="TAT"/>
    <property type="match status" value="1"/>
</dbReference>
<dbReference type="RefSeq" id="WP_267621368.1">
    <property type="nucleotide sequence ID" value="NZ_JAODIW010000006.1"/>
</dbReference>
<feature type="region of interest" description="Disordered" evidence="1">
    <location>
        <begin position="217"/>
        <end position="237"/>
    </location>
</feature>
<dbReference type="EMBL" id="JBHSDS010000008">
    <property type="protein sequence ID" value="MFC4359743.1"/>
    <property type="molecule type" value="Genomic_DNA"/>
</dbReference>
<evidence type="ECO:0008006" key="4">
    <source>
        <dbReference type="Google" id="ProtNLM"/>
    </source>
</evidence>
<feature type="region of interest" description="Disordered" evidence="1">
    <location>
        <begin position="1"/>
        <end position="32"/>
    </location>
</feature>
<comment type="caution">
    <text evidence="2">The sequence shown here is derived from an EMBL/GenBank/DDBJ whole genome shotgun (WGS) entry which is preliminary data.</text>
</comment>
<dbReference type="InterPro" id="IPR006311">
    <property type="entry name" value="TAT_signal"/>
</dbReference>
<dbReference type="AlphaFoldDB" id="A0ABD5PG44"/>
<evidence type="ECO:0000313" key="3">
    <source>
        <dbReference type="Proteomes" id="UP001595921"/>
    </source>
</evidence>
<gene>
    <name evidence="2" type="ORF">ACFO0N_17495</name>
</gene>
<reference evidence="2 3" key="1">
    <citation type="journal article" date="2019" name="Int. J. Syst. Evol. Microbiol.">
        <title>The Global Catalogue of Microorganisms (GCM) 10K type strain sequencing project: providing services to taxonomists for standard genome sequencing and annotation.</title>
        <authorList>
            <consortium name="The Broad Institute Genomics Platform"/>
            <consortium name="The Broad Institute Genome Sequencing Center for Infectious Disease"/>
            <person name="Wu L."/>
            <person name="Ma J."/>
        </authorList>
    </citation>
    <scope>NUCLEOTIDE SEQUENCE [LARGE SCALE GENOMIC DNA]</scope>
    <source>
        <strain evidence="2 3">CGMCC 1.12553</strain>
    </source>
</reference>
<name>A0ABD5PG44_9EURY</name>